<feature type="region of interest" description="Disordered" evidence="5">
    <location>
        <begin position="531"/>
        <end position="554"/>
    </location>
</feature>
<dbReference type="GO" id="GO:0010468">
    <property type="term" value="P:regulation of gene expression"/>
    <property type="evidence" value="ECO:0007669"/>
    <property type="project" value="UniProtKB-ARBA"/>
</dbReference>
<reference evidence="8 9" key="1">
    <citation type="journal article" date="2012" name="Eukaryot. Cell">
        <title>Genome sequence of the fungus Glarea lozoyensis: the first genome sequence of a species from the Helotiaceae family.</title>
        <authorList>
            <person name="Youssar L."/>
            <person name="Gruening B.A."/>
            <person name="Erxleben A."/>
            <person name="Guenther S."/>
            <person name="Huettel W."/>
        </authorList>
    </citation>
    <scope>NUCLEOTIDE SEQUENCE [LARGE SCALE GENOMIC DNA]</scope>
    <source>
        <strain evidence="9">ATCC 74030 / MF5533</strain>
    </source>
</reference>
<dbReference type="PANTHER" id="PTHR10742:SF386">
    <property type="entry name" value="LYSINE-SPECIFIC HISTONE DEMETHYLASE 1A"/>
    <property type="match status" value="1"/>
</dbReference>
<dbReference type="InterPro" id="IPR036388">
    <property type="entry name" value="WH-like_DNA-bd_sf"/>
</dbReference>
<dbReference type="SMART" id="SM00398">
    <property type="entry name" value="HMG"/>
    <property type="match status" value="1"/>
</dbReference>
<dbReference type="Proteomes" id="UP000005446">
    <property type="component" value="Unassembled WGS sequence"/>
</dbReference>
<evidence type="ECO:0000259" key="7">
    <source>
        <dbReference type="PROSITE" id="PS50934"/>
    </source>
</evidence>
<dbReference type="InterPro" id="IPR036188">
    <property type="entry name" value="FAD/NAD-bd_sf"/>
</dbReference>
<dbReference type="InterPro" id="IPR043127">
    <property type="entry name" value="Sec-1-like_dom3a"/>
</dbReference>
<dbReference type="InterPro" id="IPR007526">
    <property type="entry name" value="SWIRM"/>
</dbReference>
<comment type="similarity">
    <text evidence="1">Belongs to the flavin monoamine oxidase family.</text>
</comment>
<dbReference type="FunFam" id="1.10.10.10:FF:000064">
    <property type="entry name" value="Lysine-specific histone demethylase 1A"/>
    <property type="match status" value="1"/>
</dbReference>
<dbReference type="EMBL" id="AGUE01000006">
    <property type="protein sequence ID" value="EHL03612.1"/>
    <property type="molecule type" value="Genomic_DNA"/>
</dbReference>
<dbReference type="Gene3D" id="3.90.830.10">
    <property type="entry name" value="Syntaxin Binding Protein 1, Chain A, domain 2"/>
    <property type="match status" value="1"/>
</dbReference>
<dbReference type="InterPro" id="IPR043155">
    <property type="entry name" value="VPS33_dom3b"/>
</dbReference>
<keyword evidence="4" id="KW-0539">Nucleus</keyword>
<organism evidence="8 9">
    <name type="scientific">Glarea lozoyensis (strain ATCC 74030 / MF5533)</name>
    <dbReference type="NCBI Taxonomy" id="1104152"/>
    <lineage>
        <taxon>Eukaryota</taxon>
        <taxon>Fungi</taxon>
        <taxon>Dikarya</taxon>
        <taxon>Ascomycota</taxon>
        <taxon>Pezizomycotina</taxon>
        <taxon>Leotiomycetes</taxon>
        <taxon>Helotiales</taxon>
        <taxon>Helotiaceae</taxon>
        <taxon>Glarea</taxon>
    </lineage>
</organism>
<comment type="caution">
    <text evidence="8">The sequence shown here is derived from an EMBL/GenBank/DDBJ whole genome shotgun (WGS) entry which is preliminary data.</text>
</comment>
<dbReference type="Gene3D" id="3.40.50.1910">
    <property type="match status" value="1"/>
</dbReference>
<dbReference type="InterPro" id="IPR027482">
    <property type="entry name" value="Sec1-like_dom2"/>
</dbReference>
<dbReference type="GO" id="GO:0050660">
    <property type="term" value="F:flavin adenine dinucleotide binding"/>
    <property type="evidence" value="ECO:0007669"/>
    <property type="project" value="TreeGrafter"/>
</dbReference>
<dbReference type="PANTHER" id="PTHR10742">
    <property type="entry name" value="FLAVIN MONOAMINE OXIDASE"/>
    <property type="match status" value="1"/>
</dbReference>
<keyword evidence="8" id="KW-0808">Transferase</keyword>
<dbReference type="InterPro" id="IPR002937">
    <property type="entry name" value="Amino_oxidase"/>
</dbReference>
<dbReference type="Gene3D" id="3.90.660.10">
    <property type="match status" value="1"/>
</dbReference>
<accession>H0ECV8</accession>
<dbReference type="PROSITE" id="PS50934">
    <property type="entry name" value="SWIRM"/>
    <property type="match status" value="1"/>
</dbReference>
<feature type="domain" description="SWIRM" evidence="7">
    <location>
        <begin position="634"/>
        <end position="729"/>
    </location>
</feature>
<keyword evidence="3" id="KW-0560">Oxidoreductase</keyword>
<dbReference type="Gene3D" id="1.10.10.10">
    <property type="entry name" value="Winged helix-like DNA-binding domain superfamily/Winged helix DNA-binding domain"/>
    <property type="match status" value="1"/>
</dbReference>
<dbReference type="InParanoid" id="H0ECV8"/>
<dbReference type="PROSITE" id="PS50118">
    <property type="entry name" value="HMG_BOX_2"/>
    <property type="match status" value="1"/>
</dbReference>
<evidence type="ECO:0000256" key="1">
    <source>
        <dbReference type="ARBA" id="ARBA00005995"/>
    </source>
</evidence>
<dbReference type="SUPFAM" id="SSF51905">
    <property type="entry name" value="FAD/NAD(P)-binding domain"/>
    <property type="match status" value="1"/>
</dbReference>
<dbReference type="GO" id="GO:0005634">
    <property type="term" value="C:nucleus"/>
    <property type="evidence" value="ECO:0007669"/>
    <property type="project" value="UniProtKB-UniRule"/>
</dbReference>
<dbReference type="InterPro" id="IPR009057">
    <property type="entry name" value="Homeodomain-like_sf"/>
</dbReference>
<dbReference type="Pfam" id="PF00505">
    <property type="entry name" value="HMG_box"/>
    <property type="match status" value="1"/>
</dbReference>
<name>H0ECV8_GLAL7</name>
<dbReference type="FunFam" id="3.50.50.60:FF:000249">
    <property type="entry name" value="Lysine-specific histone demethylase Aof2"/>
    <property type="match status" value="1"/>
</dbReference>
<dbReference type="HOGENOM" id="CLU_002666_0_0_1"/>
<dbReference type="SUPFAM" id="SSF54373">
    <property type="entry name" value="FAD-linked reductases, C-terminal domain"/>
    <property type="match status" value="1"/>
</dbReference>
<sequence length="1521" mass="168310">MAPSAVFDTDQIKDKARKDLLYLLEGVPGKKNLVIEKALAGPIGIFVKFSTLQDYGVDKVFLLENGNADVSQQNVVFIARGECAKHAQSIADDSFSDLYLRKDPTPTYILARALMLVQQKHGLFPRITGKGDNAKKLADLLARMRQELIAGEDTSEGNKLGLTPSTTIESLIVIDREVDYATPLLTQLTYEGLIDETVGIANNQADVDSSVVGAAPQPAPGSSKTVGAAQAQGKKRKIALDSSDKLYHQLRDTNFAIVGTLLNKVARRLKTDYESRHGTKSTAELRDFVNKLPGYQAEQQSLKIHTGLAEEIMRHTRTEQFSRLLEVQQNLAAGADPSSQHEAIEELIARDAPISEVLRILCLESCIAGGIKPRELENFKKMILQAYGYQHILTLDALEKLQLLLSRTSPMATMIPISSTLRLIVDEVNEHDPNDIAYKQYLASITRGGSANNTASVATGGPSQGWKGFEEAIKHVRGQTFDEVQKGEDKAVKARALLTGSGEKKTVFVVLLGGITSTEIAALRFIAKKEEGETTPRGGTTELHSKSSLGGNIHLKPESARDSMASSMNTDLDDASSALSSISSISTSPNGFETGSKESTNGAFMLGRHHQTYNVRPKASIPTDISIAEYARQCISAAESSRLNPYSMHPEEHAMLRHHLTHQQVTIYLNIRNGILRLWTRNPIIGVMRDEAVGCARDPRWFDVASLCHEWLVRRGYINYGCLEHRQPIVDKRKHRTGKRKRKTIAVIGAGMSGLGCARQIEGLISEYQSRFQEMDEDPPHVIVIEGRDRIGGRVYSRAFDTKPSYPTLSYGSRHTAEMGGMIITGFDRGNPLNIIVRGQLALPYHALRPDTTIYDATGKPVDNNRDQYAEKLFNYILDRVSEYKFKQPVSPTVDGDKDLLDSGRESTVEGFKTIAEVEDSPEPVLSGSKNNSRKSSKAPSPATEVQLIPVASDRLTGRAHLELGVPAVHTAAYKAREIGWLLRPGVGIENDLDLENAVNSKYATLGSVFDEAIRQYTRIVDFTPLDLRLINWHVANLEYSNAITCNKLSLGGWDLDAGNEWEGKHTMVVGGYQQVPRGLLKSPQPLNVRRSSKVKTVVYDPDTSASASKIHCEDGSIIEADYIVSSIPLGVLKRQSIDFQPPLPEWKTGAIQRIGYGVLNKVVLVYSEAFWDESRDIFGTLRNPQDRFSLDQTHYFSQRGRFFQWFNCSKTTGLPTLLALMAGDAAFETEKADDGAIVAEATSVLKTVFGPHVPMPLEAVVTRWGLDEFSRGSYSYTGPNFQPQDYEVMARPIGNLFFAGEHTCGTHPATVHGAYISGLRAASEVLDAMIGPIKIPEPLVLPKDSASKRKSEVLQSAKDPRETRLEAYQIEMWNEILPKFGDRPWKPENKYANPYHMYSKDNWNEAKRRCEEGRRPGKGKPIQNEVKKMAAKMWKEASEEEKKPYNQRANEQKAAHAAAMAEFAVKSAAWDTEVAAFKAQYEKEHPFTPGPEEASDTPTRKQRRAKLVSGYAEASSDVEI</sequence>
<evidence type="ECO:0000259" key="6">
    <source>
        <dbReference type="PROSITE" id="PS50118"/>
    </source>
</evidence>
<dbReference type="InterPro" id="IPR001619">
    <property type="entry name" value="Sec1-like"/>
</dbReference>
<feature type="domain" description="HMG box" evidence="6">
    <location>
        <begin position="1389"/>
        <end position="1465"/>
    </location>
</feature>
<feature type="region of interest" description="Disordered" evidence="5">
    <location>
        <begin position="920"/>
        <end position="944"/>
    </location>
</feature>
<dbReference type="CDD" id="cd00084">
    <property type="entry name" value="HMG-box_SF"/>
    <property type="match status" value="1"/>
</dbReference>
<dbReference type="InterPro" id="IPR036910">
    <property type="entry name" value="HMG_box_dom_sf"/>
</dbReference>
<feature type="DNA-binding region" description="HMG box" evidence="4">
    <location>
        <begin position="1389"/>
        <end position="1465"/>
    </location>
</feature>
<comment type="similarity">
    <text evidence="2">Belongs to the STXBP/unc-18/SEC1 family.</text>
</comment>
<evidence type="ECO:0000256" key="4">
    <source>
        <dbReference type="PROSITE-ProRule" id="PRU00267"/>
    </source>
</evidence>
<dbReference type="GO" id="GO:0003677">
    <property type="term" value="F:DNA binding"/>
    <property type="evidence" value="ECO:0007669"/>
    <property type="project" value="UniProtKB-UniRule"/>
</dbReference>
<evidence type="ECO:0000313" key="9">
    <source>
        <dbReference type="Proteomes" id="UP000005446"/>
    </source>
</evidence>
<keyword evidence="8" id="KW-0489">Methyltransferase</keyword>
<dbReference type="OrthoDB" id="9982100at2759"/>
<dbReference type="Gene3D" id="1.25.40.850">
    <property type="match status" value="1"/>
</dbReference>
<dbReference type="GO" id="GO:0003682">
    <property type="term" value="F:chromatin binding"/>
    <property type="evidence" value="ECO:0007669"/>
    <property type="project" value="TreeGrafter"/>
</dbReference>
<dbReference type="GO" id="GO:0006338">
    <property type="term" value="P:chromatin remodeling"/>
    <property type="evidence" value="ECO:0007669"/>
    <property type="project" value="TreeGrafter"/>
</dbReference>
<evidence type="ECO:0000256" key="5">
    <source>
        <dbReference type="SAM" id="MobiDB-lite"/>
    </source>
</evidence>
<protein>
    <submittedName>
        <fullName evidence="8">Putative Lysine-specific histone demethylase 1A</fullName>
    </submittedName>
</protein>
<dbReference type="Gene3D" id="1.10.30.10">
    <property type="entry name" value="High mobility group box domain"/>
    <property type="match status" value="1"/>
</dbReference>
<dbReference type="Pfam" id="PF00995">
    <property type="entry name" value="Sec1"/>
    <property type="match status" value="1"/>
</dbReference>
<dbReference type="GO" id="GO:0008168">
    <property type="term" value="F:methyltransferase activity"/>
    <property type="evidence" value="ECO:0007669"/>
    <property type="project" value="UniProtKB-KW"/>
</dbReference>
<dbReference type="Gene3D" id="3.50.50.60">
    <property type="entry name" value="FAD/NAD(P)-binding domain"/>
    <property type="match status" value="2"/>
</dbReference>
<dbReference type="SUPFAM" id="SSF46689">
    <property type="entry name" value="Homeodomain-like"/>
    <property type="match status" value="1"/>
</dbReference>
<dbReference type="InterPro" id="IPR043154">
    <property type="entry name" value="Sec-1-like_dom1"/>
</dbReference>
<evidence type="ECO:0000256" key="3">
    <source>
        <dbReference type="ARBA" id="ARBA00023002"/>
    </source>
</evidence>
<keyword evidence="9" id="KW-1185">Reference proteome</keyword>
<dbReference type="GO" id="GO:0016491">
    <property type="term" value="F:oxidoreductase activity"/>
    <property type="evidence" value="ECO:0007669"/>
    <property type="project" value="UniProtKB-KW"/>
</dbReference>
<dbReference type="Gene3D" id="3.40.50.2060">
    <property type="match status" value="1"/>
</dbReference>
<dbReference type="InterPro" id="IPR050281">
    <property type="entry name" value="Flavin_monoamine_oxidase"/>
</dbReference>
<dbReference type="SUPFAM" id="SSF47095">
    <property type="entry name" value="HMG-box"/>
    <property type="match status" value="1"/>
</dbReference>
<dbReference type="Pfam" id="PF01593">
    <property type="entry name" value="Amino_oxidase"/>
    <property type="match status" value="2"/>
</dbReference>
<keyword evidence="4" id="KW-0238">DNA-binding</keyword>
<feature type="region of interest" description="Disordered" evidence="5">
    <location>
        <begin position="1482"/>
        <end position="1521"/>
    </location>
</feature>
<dbReference type="InterPro" id="IPR036045">
    <property type="entry name" value="Sec1-like_sf"/>
</dbReference>
<dbReference type="InterPro" id="IPR009071">
    <property type="entry name" value="HMG_box_dom"/>
</dbReference>
<evidence type="ECO:0000313" key="8">
    <source>
        <dbReference type="EMBL" id="EHL03612.1"/>
    </source>
</evidence>
<dbReference type="GO" id="GO:0016192">
    <property type="term" value="P:vesicle-mediated transport"/>
    <property type="evidence" value="ECO:0007669"/>
    <property type="project" value="InterPro"/>
</dbReference>
<dbReference type="SUPFAM" id="SSF56815">
    <property type="entry name" value="Sec1/munc18-like (SM) proteins"/>
    <property type="match status" value="1"/>
</dbReference>
<proteinExistence type="inferred from homology"/>
<evidence type="ECO:0000256" key="2">
    <source>
        <dbReference type="ARBA" id="ARBA00009884"/>
    </source>
</evidence>
<gene>
    <name evidence="8" type="ORF">M7I_0254</name>
</gene>
<dbReference type="Pfam" id="PF04433">
    <property type="entry name" value="SWIRM"/>
    <property type="match status" value="1"/>
</dbReference>
<dbReference type="GO" id="GO:0032259">
    <property type="term" value="P:methylation"/>
    <property type="evidence" value="ECO:0007669"/>
    <property type="project" value="UniProtKB-KW"/>
</dbReference>